<dbReference type="GO" id="GO:0008270">
    <property type="term" value="F:zinc ion binding"/>
    <property type="evidence" value="ECO:0007669"/>
    <property type="project" value="UniProtKB-UniRule"/>
</dbReference>
<dbReference type="SUPFAM" id="SSF51556">
    <property type="entry name" value="Metallo-dependent hydrolases"/>
    <property type="match status" value="1"/>
</dbReference>
<dbReference type="Pfam" id="PF01979">
    <property type="entry name" value="Amidohydro_1"/>
    <property type="match status" value="1"/>
</dbReference>
<dbReference type="InterPro" id="IPR006680">
    <property type="entry name" value="Amidohydro-rel"/>
</dbReference>
<keyword evidence="5 8" id="KW-0378">Hydrolase</keyword>
<feature type="domain" description="Aminodeoxyfutalosine deaminase/Imidazolonepropionase-like composite" evidence="10">
    <location>
        <begin position="52"/>
        <end position="77"/>
    </location>
</feature>
<evidence type="ECO:0000259" key="9">
    <source>
        <dbReference type="Pfam" id="PF01979"/>
    </source>
</evidence>
<evidence type="ECO:0000313" key="12">
    <source>
        <dbReference type="Proteomes" id="UP000295277"/>
    </source>
</evidence>
<dbReference type="Gene3D" id="3.20.20.140">
    <property type="entry name" value="Metal-dependent hydrolases"/>
    <property type="match status" value="1"/>
</dbReference>
<evidence type="ECO:0000313" key="11">
    <source>
        <dbReference type="EMBL" id="TCM84608.1"/>
    </source>
</evidence>
<dbReference type="GO" id="GO:0008892">
    <property type="term" value="F:guanine deaminase activity"/>
    <property type="evidence" value="ECO:0007669"/>
    <property type="project" value="UniProtKB-UniRule"/>
</dbReference>
<evidence type="ECO:0000256" key="7">
    <source>
        <dbReference type="NCBIfam" id="TIGR02967"/>
    </source>
</evidence>
<dbReference type="InterPro" id="IPR051607">
    <property type="entry name" value="Metallo-dep_hydrolases"/>
</dbReference>
<proteinExistence type="inferred from homology"/>
<keyword evidence="12" id="KW-1185">Reference proteome</keyword>
<keyword evidence="4 8" id="KW-0479">Metal-binding</keyword>
<accession>A0A4R1YU55</accession>
<feature type="domain" description="Amidohydrolase-related" evidence="9">
    <location>
        <begin position="87"/>
        <end position="446"/>
    </location>
</feature>
<dbReference type="InterPro" id="IPR014311">
    <property type="entry name" value="Guanine_deaminase"/>
</dbReference>
<dbReference type="GO" id="GO:0006147">
    <property type="term" value="P:guanine catabolic process"/>
    <property type="evidence" value="ECO:0007669"/>
    <property type="project" value="UniProtKB-UniRule"/>
</dbReference>
<dbReference type="EC" id="3.5.4.3" evidence="3 7"/>
<organism evidence="11 12">
    <name type="scientific">Rhodovulum steppense</name>
    <dbReference type="NCBI Taxonomy" id="540251"/>
    <lineage>
        <taxon>Bacteria</taxon>
        <taxon>Pseudomonadati</taxon>
        <taxon>Pseudomonadota</taxon>
        <taxon>Alphaproteobacteria</taxon>
        <taxon>Rhodobacterales</taxon>
        <taxon>Paracoccaceae</taxon>
        <taxon>Rhodovulum</taxon>
    </lineage>
</organism>
<dbReference type="InterPro" id="IPR011059">
    <property type="entry name" value="Metal-dep_hydrolase_composite"/>
</dbReference>
<keyword evidence="6 8" id="KW-0862">Zinc</keyword>
<dbReference type="GO" id="GO:0005829">
    <property type="term" value="C:cytosol"/>
    <property type="evidence" value="ECO:0007669"/>
    <property type="project" value="TreeGrafter"/>
</dbReference>
<comment type="caution">
    <text evidence="11">The sequence shown here is derived from an EMBL/GenBank/DDBJ whole genome shotgun (WGS) entry which is preliminary data.</text>
</comment>
<dbReference type="AlphaFoldDB" id="A0A4R1YU55"/>
<dbReference type="OrthoDB" id="9787621at2"/>
<sequence>MRDLRHPRTPIGFAQAQGAGGLRVELILGQVLHFAADPFAEGPAAALVETRGGVLVDGTRIAAIGPAAALRAAHPAARVTDMGSALLSAGFVDAHAHYPQTGIIASWGKRLIDWLNSYTFPEEMRFGDPAHAAAVAARYLDLVLAHGTTTVASFCTSHPESVDALFAAAEARGMRIAAGKTCMDRNAPPGLCDTAERAHDESAALIARWHGRGRLVYAITPRFAPTSTPEQLDALGTLWADHPTCLMQTHLSEQTEELDWVRALYPEARDYLDVYERAGLLGPGALFGHCIHLTGRERMRLREAGAALIHCPTSNAFIGSGLFDMAGLIAEGQRVGLATDTGGGSSFSMLRTMAAAYEIGQLRGRALHPAELWWLATAGGARAMGMAERIGNLAPGMEADLIALDLASTPAIAQRSARAGTFWEAVFPTIMMGDDRAIAGVWVNGQRQRPAEAPRG</sequence>
<evidence type="ECO:0000256" key="3">
    <source>
        <dbReference type="ARBA" id="ARBA00012781"/>
    </source>
</evidence>
<evidence type="ECO:0000256" key="2">
    <source>
        <dbReference type="ARBA" id="ARBA00006745"/>
    </source>
</evidence>
<dbReference type="FunFam" id="3.20.20.140:FF:000022">
    <property type="entry name" value="Guanine deaminase"/>
    <property type="match status" value="1"/>
</dbReference>
<dbReference type="PANTHER" id="PTHR11271:SF6">
    <property type="entry name" value="GUANINE DEAMINASE"/>
    <property type="match status" value="1"/>
</dbReference>
<dbReference type="Gene3D" id="2.30.40.10">
    <property type="entry name" value="Urease, subunit C, domain 1"/>
    <property type="match status" value="1"/>
</dbReference>
<reference evidence="11 12" key="1">
    <citation type="submission" date="2019-03" db="EMBL/GenBank/DDBJ databases">
        <title>Genomic Encyclopedia of Type Strains, Phase IV (KMG-IV): sequencing the most valuable type-strain genomes for metagenomic binning, comparative biology and taxonomic classification.</title>
        <authorList>
            <person name="Goeker M."/>
        </authorList>
    </citation>
    <scope>NUCLEOTIDE SEQUENCE [LARGE SCALE GENOMIC DNA]</scope>
    <source>
        <strain evidence="11 12">DSM 21153</strain>
    </source>
</reference>
<evidence type="ECO:0000256" key="6">
    <source>
        <dbReference type="ARBA" id="ARBA00022833"/>
    </source>
</evidence>
<dbReference type="SUPFAM" id="SSF51338">
    <property type="entry name" value="Composite domain of metallo-dependent hydrolases"/>
    <property type="match status" value="1"/>
</dbReference>
<evidence type="ECO:0000256" key="5">
    <source>
        <dbReference type="ARBA" id="ARBA00022801"/>
    </source>
</evidence>
<comment type="cofactor">
    <cofactor evidence="8">
        <name>Zn(2+)</name>
        <dbReference type="ChEBI" id="CHEBI:29105"/>
    </cofactor>
    <text evidence="8">Binds 1 zinc ion per subunit.</text>
</comment>
<dbReference type="EMBL" id="SLVM01000011">
    <property type="protein sequence ID" value="TCM84608.1"/>
    <property type="molecule type" value="Genomic_DNA"/>
</dbReference>
<evidence type="ECO:0000256" key="8">
    <source>
        <dbReference type="RuleBase" id="RU366009"/>
    </source>
</evidence>
<evidence type="ECO:0000256" key="4">
    <source>
        <dbReference type="ARBA" id="ARBA00022723"/>
    </source>
</evidence>
<dbReference type="NCBIfam" id="TIGR02967">
    <property type="entry name" value="guan_deamin"/>
    <property type="match status" value="1"/>
</dbReference>
<dbReference type="PANTHER" id="PTHR11271">
    <property type="entry name" value="GUANINE DEAMINASE"/>
    <property type="match status" value="1"/>
</dbReference>
<dbReference type="NCBIfam" id="NF006679">
    <property type="entry name" value="PRK09228.1"/>
    <property type="match status" value="1"/>
</dbReference>
<dbReference type="Proteomes" id="UP000295277">
    <property type="component" value="Unassembled WGS sequence"/>
</dbReference>
<evidence type="ECO:0000256" key="1">
    <source>
        <dbReference type="ARBA" id="ARBA00004984"/>
    </source>
</evidence>
<comment type="pathway">
    <text evidence="1 8">Purine metabolism; guanine degradation; xanthine from guanine: step 1/1.</text>
</comment>
<dbReference type="Pfam" id="PF22039">
    <property type="entry name" value="HUTI_composite_bact"/>
    <property type="match status" value="1"/>
</dbReference>
<dbReference type="InterPro" id="IPR054418">
    <property type="entry name" value="MQNX/HUTI_composite_N"/>
</dbReference>
<dbReference type="UniPathway" id="UPA00603">
    <property type="reaction ID" value="UER00660"/>
</dbReference>
<comment type="catalytic activity">
    <reaction evidence="8">
        <text>guanine + H2O + H(+) = xanthine + NH4(+)</text>
        <dbReference type="Rhea" id="RHEA:14665"/>
        <dbReference type="ChEBI" id="CHEBI:15377"/>
        <dbReference type="ChEBI" id="CHEBI:15378"/>
        <dbReference type="ChEBI" id="CHEBI:16235"/>
        <dbReference type="ChEBI" id="CHEBI:17712"/>
        <dbReference type="ChEBI" id="CHEBI:28938"/>
        <dbReference type="EC" id="3.5.4.3"/>
    </reaction>
</comment>
<dbReference type="InterPro" id="IPR032466">
    <property type="entry name" value="Metal_Hydrolase"/>
</dbReference>
<comment type="function">
    <text evidence="8">Catalyzes the hydrolytic deamination of guanine, producing xanthine and ammonia.</text>
</comment>
<name>A0A4R1YU55_9RHOB</name>
<protein>
    <recommendedName>
        <fullName evidence="3 7">Guanine deaminase</fullName>
        <shortName evidence="8">Guanase</shortName>
        <ecNumber evidence="3 7">3.5.4.3</ecNumber>
    </recommendedName>
    <alternativeName>
        <fullName evidence="8">Guanine aminohydrolase</fullName>
    </alternativeName>
</protein>
<evidence type="ECO:0000259" key="10">
    <source>
        <dbReference type="Pfam" id="PF22039"/>
    </source>
</evidence>
<comment type="similarity">
    <text evidence="2 8">Belongs to the metallo-dependent hydrolases superfamily. ATZ/TRZ family.</text>
</comment>
<gene>
    <name evidence="11" type="ORF">EV216_11190</name>
</gene>